<dbReference type="KEGG" id="xdo:XDD1_2068"/>
<name>A0A068QRZ4_9GAMM</name>
<evidence type="ECO:0000313" key="1">
    <source>
        <dbReference type="EMBL" id="CDG17767.1"/>
    </source>
</evidence>
<reference evidence="1 2" key="1">
    <citation type="submission" date="2013-07" db="EMBL/GenBank/DDBJ databases">
        <authorList>
            <person name="Genoscope - CEA"/>
        </authorList>
    </citation>
    <scope>NUCLEOTIDE SEQUENCE [LARGE SCALE GENOMIC DNA]</scope>
    <source>
        <strain evidence="2">FRM16 / DSM 17909</strain>
    </source>
</reference>
<protein>
    <submittedName>
        <fullName evidence="1">Uncharacterized protein</fullName>
    </submittedName>
</protein>
<dbReference type="STRING" id="351671.XDD1_2068"/>
<proteinExistence type="predicted"/>
<dbReference type="AlphaFoldDB" id="A0A068QRZ4"/>
<sequence length="102" mass="11558">MYCGQFSVTQSVNAELIQMYWDIGRILHERQKRQELGAGIIPKSDRPYFWSKDKKGIDASDGAASSFQHGCAELRLNMTPIKVLNELTPIEAYTGRTLHLLC</sequence>
<gene>
    <name evidence="1" type="ORF">XDD1_2068</name>
</gene>
<dbReference type="Proteomes" id="UP000032721">
    <property type="component" value="Chromosome"/>
</dbReference>
<dbReference type="HOGENOM" id="CLU_2276384_0_0_6"/>
<organism evidence="1 2">
    <name type="scientific">Xenorhabdus doucetiae</name>
    <dbReference type="NCBI Taxonomy" id="351671"/>
    <lineage>
        <taxon>Bacteria</taxon>
        <taxon>Pseudomonadati</taxon>
        <taxon>Pseudomonadota</taxon>
        <taxon>Gammaproteobacteria</taxon>
        <taxon>Enterobacterales</taxon>
        <taxon>Morganellaceae</taxon>
        <taxon>Xenorhabdus</taxon>
    </lineage>
</organism>
<accession>A0A068QRZ4</accession>
<evidence type="ECO:0000313" key="2">
    <source>
        <dbReference type="Proteomes" id="UP000032721"/>
    </source>
</evidence>
<dbReference type="EMBL" id="FO704550">
    <property type="protein sequence ID" value="CDG17767.1"/>
    <property type="molecule type" value="Genomic_DNA"/>
</dbReference>